<dbReference type="Pfam" id="PF00348">
    <property type="entry name" value="polyprenyl_synt"/>
    <property type="match status" value="1"/>
</dbReference>
<dbReference type="EMBL" id="QSMZ01000037">
    <property type="protein sequence ID" value="KAA6455351.1"/>
    <property type="molecule type" value="Genomic_DNA"/>
</dbReference>
<dbReference type="GO" id="GO:0004659">
    <property type="term" value="F:prenyltransferase activity"/>
    <property type="evidence" value="ECO:0007669"/>
    <property type="project" value="InterPro"/>
</dbReference>
<dbReference type="SFLD" id="SFLDG01211">
    <property type="entry name" value="Competence_Regulatory_Protein"/>
    <property type="match status" value="1"/>
</dbReference>
<dbReference type="GO" id="GO:0008299">
    <property type="term" value="P:isoprenoid biosynthetic process"/>
    <property type="evidence" value="ECO:0007669"/>
    <property type="project" value="InterPro"/>
</dbReference>
<dbReference type="Proteomes" id="UP000323321">
    <property type="component" value="Unassembled WGS sequence"/>
</dbReference>
<keyword evidence="1" id="KW-0808">Transferase</keyword>
<dbReference type="InterPro" id="IPR033965">
    <property type="entry name" value="ComQ"/>
</dbReference>
<comment type="caution">
    <text evidence="2">The sequence shown here is derived from an EMBL/GenBank/DDBJ whole genome shotgun (WGS) entry which is preliminary data.</text>
</comment>
<dbReference type="Proteomes" id="UP000220691">
    <property type="component" value="Unassembled WGS sequence"/>
</dbReference>
<dbReference type="CDD" id="cd00867">
    <property type="entry name" value="Trans_IPPS"/>
    <property type="match status" value="1"/>
</dbReference>
<dbReference type="EMBL" id="NUAN01000118">
    <property type="protein sequence ID" value="PEN93457.1"/>
    <property type="molecule type" value="Genomic_DNA"/>
</dbReference>
<evidence type="ECO:0000313" key="4">
    <source>
        <dbReference type="Proteomes" id="UP000220691"/>
    </source>
</evidence>
<dbReference type="Gene3D" id="1.10.600.10">
    <property type="entry name" value="Farnesyl Diphosphate Synthase"/>
    <property type="match status" value="1"/>
</dbReference>
<dbReference type="RefSeq" id="WP_000640554.1">
    <property type="nucleotide sequence ID" value="NZ_JAEHBW010000056.1"/>
</dbReference>
<comment type="similarity">
    <text evidence="1">Belongs to the FPP/GGPP synthase family.</text>
</comment>
<dbReference type="AlphaFoldDB" id="A0A9W7Q0U7"/>
<reference evidence="3 4" key="1">
    <citation type="submission" date="2017-09" db="EMBL/GenBank/DDBJ databases">
        <title>Large-scale bioinformatics analysis of Bacillus genomes uncovers conserved roles of natural products in bacterial physiology.</title>
        <authorList>
            <consortium name="Agbiome Team Llc"/>
            <person name="Bleich R.M."/>
            <person name="Kirk G.J."/>
            <person name="Santa Maria K.C."/>
            <person name="Allen S.E."/>
            <person name="Farag S."/>
            <person name="Shank E.A."/>
            <person name="Bowers A."/>
        </authorList>
    </citation>
    <scope>NUCLEOTIDE SEQUENCE [LARGE SCALE GENOMIC DNA]</scope>
    <source>
        <strain evidence="3 4">AFS027647</strain>
    </source>
</reference>
<evidence type="ECO:0000313" key="5">
    <source>
        <dbReference type="Proteomes" id="UP000323321"/>
    </source>
</evidence>
<protein>
    <recommendedName>
        <fullName evidence="6">ComQ</fullName>
    </recommendedName>
</protein>
<organism evidence="2 5">
    <name type="scientific">Bacillus cereus</name>
    <dbReference type="NCBI Taxonomy" id="1396"/>
    <lineage>
        <taxon>Bacteria</taxon>
        <taxon>Bacillati</taxon>
        <taxon>Bacillota</taxon>
        <taxon>Bacilli</taxon>
        <taxon>Bacillales</taxon>
        <taxon>Bacillaceae</taxon>
        <taxon>Bacillus</taxon>
        <taxon>Bacillus cereus group</taxon>
    </lineage>
</organism>
<dbReference type="SFLD" id="SFLDS00005">
    <property type="entry name" value="Isoprenoid_Synthase_Type_I"/>
    <property type="match status" value="1"/>
</dbReference>
<dbReference type="InterPro" id="IPR008949">
    <property type="entry name" value="Isoprenoid_synthase_dom_sf"/>
</dbReference>
<reference evidence="2 5" key="2">
    <citation type="submission" date="2018-08" db="EMBL/GenBank/DDBJ databases">
        <title>Bacillus phenotypic plasticity.</title>
        <authorList>
            <person name="Hurtado E."/>
        </authorList>
    </citation>
    <scope>NUCLEOTIDE SEQUENCE [LARGE SCALE GENOMIC DNA]</scope>
    <source>
        <strain evidence="2 5">111b</strain>
    </source>
</reference>
<dbReference type="SUPFAM" id="SSF48576">
    <property type="entry name" value="Terpenoid synthases"/>
    <property type="match status" value="1"/>
</dbReference>
<gene>
    <name evidence="3" type="ORF">CN553_18450</name>
    <name evidence="2" type="ORF">DX932_27645</name>
</gene>
<dbReference type="InterPro" id="IPR000092">
    <property type="entry name" value="Polyprenyl_synt"/>
</dbReference>
<evidence type="ECO:0008006" key="6">
    <source>
        <dbReference type="Google" id="ProtNLM"/>
    </source>
</evidence>
<sequence length="309" mass="36192">MIYSLQNELILRAKKLVYGHFFESTLRQCSSEYIEYKFNDSTRFANITLVHYEIFQDNQNEEEKQLLLTIIELLMLALDIMDDIQDEDFLEGPWTKHPIATNLNIIMGFLLICLQEVDKASLSIQMKNWLKNEIHSSILNSINGQQLDLKNEIHSEKDYIDMVTHKSGYLIKLACLLGTGNINPIQRSLIENYALCIGVINQIKNDMRDIMQWDKKNDFLNLKKTLPILYYLNSKNDNFILIKKFFNQEIQYDELNNQTLDSLKHILLYGGSMEYCSVMQNLYVYKSKGYIEQLSLSQANKDRLIDTLI</sequence>
<accession>A0A9W7Q0U7</accession>
<evidence type="ECO:0000256" key="1">
    <source>
        <dbReference type="RuleBase" id="RU004466"/>
    </source>
</evidence>
<name>A0A9W7Q0U7_BACCE</name>
<proteinExistence type="inferred from homology"/>
<evidence type="ECO:0000313" key="3">
    <source>
        <dbReference type="EMBL" id="PEN93457.1"/>
    </source>
</evidence>
<evidence type="ECO:0000313" key="2">
    <source>
        <dbReference type="EMBL" id="KAA6455351.1"/>
    </source>
</evidence>